<dbReference type="Pfam" id="PF02597">
    <property type="entry name" value="ThiS"/>
    <property type="match status" value="1"/>
</dbReference>
<protein>
    <submittedName>
        <fullName evidence="1">MoaD/ThiS family protein</fullName>
    </submittedName>
</protein>
<dbReference type="CDD" id="cd00754">
    <property type="entry name" value="Ubl_MoaD"/>
    <property type="match status" value="1"/>
</dbReference>
<dbReference type="EMBL" id="JAQQLF010000002">
    <property type="protein sequence ID" value="MDC7715934.1"/>
    <property type="molecule type" value="Genomic_DNA"/>
</dbReference>
<dbReference type="SUPFAM" id="SSF54285">
    <property type="entry name" value="MoaD/ThiS"/>
    <property type="match status" value="1"/>
</dbReference>
<keyword evidence="2" id="KW-1185">Reference proteome</keyword>
<sequence>MSSIRILYFGRLKDAVGRADENLDWAGGSTSQLLAQLRSRGEAWAGALAEGQVFRLVVNQQIVRGDADIPVGAEVGILPPVTGG</sequence>
<reference evidence="1 2" key="1">
    <citation type="submission" date="2023-01" db="EMBL/GenBank/DDBJ databases">
        <title>Novel species of the genus Vogesella isolated from rivers.</title>
        <authorList>
            <person name="Lu H."/>
        </authorList>
    </citation>
    <scope>NUCLEOTIDE SEQUENCE [LARGE SCALE GENOMIC DNA]</scope>
    <source>
        <strain evidence="1 2">DC21W</strain>
    </source>
</reference>
<organism evidence="1 2">
    <name type="scientific">Vogesella aquatica</name>
    <dbReference type="NCBI Taxonomy" id="2984206"/>
    <lineage>
        <taxon>Bacteria</taxon>
        <taxon>Pseudomonadati</taxon>
        <taxon>Pseudomonadota</taxon>
        <taxon>Betaproteobacteria</taxon>
        <taxon>Neisseriales</taxon>
        <taxon>Chromobacteriaceae</taxon>
        <taxon>Vogesella</taxon>
    </lineage>
</organism>
<dbReference type="Gene3D" id="3.10.20.30">
    <property type="match status" value="1"/>
</dbReference>
<dbReference type="InterPro" id="IPR003749">
    <property type="entry name" value="ThiS/MoaD-like"/>
</dbReference>
<dbReference type="InterPro" id="IPR016155">
    <property type="entry name" value="Mopterin_synth/thiamin_S_b"/>
</dbReference>
<comment type="caution">
    <text evidence="1">The sequence shown here is derived from an EMBL/GenBank/DDBJ whole genome shotgun (WGS) entry which is preliminary data.</text>
</comment>
<dbReference type="RefSeq" id="WP_017507094.1">
    <property type="nucleotide sequence ID" value="NZ_JAQQLF010000002.1"/>
</dbReference>
<evidence type="ECO:0000313" key="2">
    <source>
        <dbReference type="Proteomes" id="UP001219956"/>
    </source>
</evidence>
<dbReference type="InterPro" id="IPR012675">
    <property type="entry name" value="Beta-grasp_dom_sf"/>
</dbReference>
<name>A0ABT5ITM9_9NEIS</name>
<proteinExistence type="predicted"/>
<gene>
    <name evidence="1" type="ORF">PQU95_01685</name>
</gene>
<dbReference type="Proteomes" id="UP001219956">
    <property type="component" value="Unassembled WGS sequence"/>
</dbReference>
<accession>A0ABT5ITM9</accession>
<evidence type="ECO:0000313" key="1">
    <source>
        <dbReference type="EMBL" id="MDC7715934.1"/>
    </source>
</evidence>